<organism evidence="2 3">
    <name type="scientific">Leptotrombidium deliense</name>
    <dbReference type="NCBI Taxonomy" id="299467"/>
    <lineage>
        <taxon>Eukaryota</taxon>
        <taxon>Metazoa</taxon>
        <taxon>Ecdysozoa</taxon>
        <taxon>Arthropoda</taxon>
        <taxon>Chelicerata</taxon>
        <taxon>Arachnida</taxon>
        <taxon>Acari</taxon>
        <taxon>Acariformes</taxon>
        <taxon>Trombidiformes</taxon>
        <taxon>Prostigmata</taxon>
        <taxon>Anystina</taxon>
        <taxon>Parasitengona</taxon>
        <taxon>Trombiculoidea</taxon>
        <taxon>Trombiculidae</taxon>
        <taxon>Leptotrombidium</taxon>
    </lineage>
</organism>
<comment type="caution">
    <text evidence="2">The sequence shown here is derived from an EMBL/GenBank/DDBJ whole genome shotgun (WGS) entry which is preliminary data.</text>
</comment>
<dbReference type="SUPFAM" id="SSF81296">
    <property type="entry name" value="E set domains"/>
    <property type="match status" value="2"/>
</dbReference>
<name>A0A443SF54_9ACAR</name>
<dbReference type="EMBL" id="NCKV01003014">
    <property type="protein sequence ID" value="RWS26147.1"/>
    <property type="molecule type" value="Genomic_DNA"/>
</dbReference>
<feature type="non-terminal residue" evidence="2">
    <location>
        <position position="1"/>
    </location>
</feature>
<dbReference type="OrthoDB" id="6435691at2759"/>
<reference evidence="2 3" key="1">
    <citation type="journal article" date="2018" name="Gigascience">
        <title>Genomes of trombidid mites reveal novel predicted allergens and laterally-transferred genes associated with secondary metabolism.</title>
        <authorList>
            <person name="Dong X."/>
            <person name="Chaisiri K."/>
            <person name="Xia D."/>
            <person name="Armstrong S.D."/>
            <person name="Fang Y."/>
            <person name="Donnelly M.J."/>
            <person name="Kadowaki T."/>
            <person name="McGarry J.W."/>
            <person name="Darby A.C."/>
            <person name="Makepeace B.L."/>
        </authorList>
    </citation>
    <scope>NUCLEOTIDE SEQUENCE [LARGE SCALE GENOMIC DNA]</scope>
    <source>
        <strain evidence="2">UoL-UT</strain>
    </source>
</reference>
<dbReference type="VEuPathDB" id="VectorBase:LDEU005894"/>
<dbReference type="InterPro" id="IPR031148">
    <property type="entry name" value="Plexin"/>
</dbReference>
<evidence type="ECO:0000313" key="2">
    <source>
        <dbReference type="EMBL" id="RWS26147.1"/>
    </source>
</evidence>
<gene>
    <name evidence="2" type="ORF">B4U80_05869</name>
</gene>
<feature type="domain" description="IPT/TIG" evidence="1">
    <location>
        <begin position="127"/>
        <end position="182"/>
    </location>
</feature>
<dbReference type="AlphaFoldDB" id="A0A443SF54"/>
<protein>
    <recommendedName>
        <fullName evidence="1">IPT/TIG domain-containing protein</fullName>
    </recommendedName>
</protein>
<dbReference type="GO" id="GO:0002116">
    <property type="term" value="C:semaphorin receptor complex"/>
    <property type="evidence" value="ECO:0007669"/>
    <property type="project" value="TreeGrafter"/>
</dbReference>
<dbReference type="Pfam" id="PF01833">
    <property type="entry name" value="TIG"/>
    <property type="match status" value="1"/>
</dbReference>
<dbReference type="GO" id="GO:0030334">
    <property type="term" value="P:regulation of cell migration"/>
    <property type="evidence" value="ECO:0007669"/>
    <property type="project" value="TreeGrafter"/>
</dbReference>
<accession>A0A443SF54</accession>
<dbReference type="PANTHER" id="PTHR22625:SF70">
    <property type="entry name" value="PLEXIN A, ISOFORM A"/>
    <property type="match status" value="1"/>
</dbReference>
<proteinExistence type="predicted"/>
<dbReference type="CDD" id="cd00603">
    <property type="entry name" value="IPT_PCSR"/>
    <property type="match status" value="1"/>
</dbReference>
<dbReference type="InterPro" id="IPR014756">
    <property type="entry name" value="Ig_E-set"/>
</dbReference>
<dbReference type="Gene3D" id="2.60.40.10">
    <property type="entry name" value="Immunoglobulins"/>
    <property type="match status" value="1"/>
</dbReference>
<dbReference type="InterPro" id="IPR002909">
    <property type="entry name" value="IPT_dom"/>
</dbReference>
<evidence type="ECO:0000313" key="3">
    <source>
        <dbReference type="Proteomes" id="UP000288716"/>
    </source>
</evidence>
<dbReference type="GO" id="GO:0017154">
    <property type="term" value="F:semaphorin receptor activity"/>
    <property type="evidence" value="ECO:0007669"/>
    <property type="project" value="InterPro"/>
</dbReference>
<dbReference type="STRING" id="299467.A0A443SF54"/>
<dbReference type="Proteomes" id="UP000288716">
    <property type="component" value="Unassembled WGS sequence"/>
</dbReference>
<dbReference type="GO" id="GO:0005886">
    <property type="term" value="C:plasma membrane"/>
    <property type="evidence" value="ECO:0007669"/>
    <property type="project" value="TreeGrafter"/>
</dbReference>
<dbReference type="PANTHER" id="PTHR22625">
    <property type="entry name" value="PLEXIN"/>
    <property type="match status" value="1"/>
</dbReference>
<dbReference type="InterPro" id="IPR013783">
    <property type="entry name" value="Ig-like_fold"/>
</dbReference>
<evidence type="ECO:0000259" key="1">
    <source>
        <dbReference type="Pfam" id="PF01833"/>
    </source>
</evidence>
<sequence length="226" mass="24932">ITTVESGSTGPKGVVKGIPNGGISVSVKGYHLNSIQAPLIYVEVDGVKYNNTCDVESAVKMKCKSPRVPLDKLDFSKNDKGDAPLELDFGFIMDNVTSVMDLSKRLHKPFPKFLMFKNPEYYQFSEPDHIKYYKSDYLTINGANLDRASEETDVIVRIGNGFCNVISLSRSQLTCRPPKTQPAAVLSDGSIDNNKIPDVVVSVLGRLNFTVGKLRYELPTTNTTSF</sequence>
<keyword evidence="3" id="KW-1185">Reference proteome</keyword>